<sequence>MARSPKHNESHTLVVGWRNWTCLDFGDIEKELAAKLSDDDIKEILLSINAADRLIRLRLTNCKNITGAGLAPLRGSSKLGQIDLSLAAKHQSPILDQEPALSREHVLPILDTIIQNGGAKLRYLQLPHAGVKTDLLIQNSMQPLCDIKS</sequence>
<accession>A0AAD9DCQ9</accession>
<proteinExistence type="predicted"/>
<gene>
    <name evidence="1" type="ORF">QTG54_008190</name>
</gene>
<dbReference type="InterPro" id="IPR032675">
    <property type="entry name" value="LRR_dom_sf"/>
</dbReference>
<keyword evidence="2" id="KW-1185">Reference proteome</keyword>
<organism evidence="1 2">
    <name type="scientific">Skeletonema marinoi</name>
    <dbReference type="NCBI Taxonomy" id="267567"/>
    <lineage>
        <taxon>Eukaryota</taxon>
        <taxon>Sar</taxon>
        <taxon>Stramenopiles</taxon>
        <taxon>Ochrophyta</taxon>
        <taxon>Bacillariophyta</taxon>
        <taxon>Coscinodiscophyceae</taxon>
        <taxon>Thalassiosirophycidae</taxon>
        <taxon>Thalassiosirales</taxon>
        <taxon>Skeletonemataceae</taxon>
        <taxon>Skeletonema</taxon>
        <taxon>Skeletonema marinoi-dohrnii complex</taxon>
    </lineage>
</organism>
<protein>
    <submittedName>
        <fullName evidence="1">Uncharacterized protein</fullName>
    </submittedName>
</protein>
<dbReference type="AlphaFoldDB" id="A0AAD9DCQ9"/>
<comment type="caution">
    <text evidence="1">The sequence shown here is derived from an EMBL/GenBank/DDBJ whole genome shotgun (WGS) entry which is preliminary data.</text>
</comment>
<dbReference type="Gene3D" id="3.80.10.10">
    <property type="entry name" value="Ribonuclease Inhibitor"/>
    <property type="match status" value="1"/>
</dbReference>
<evidence type="ECO:0000313" key="2">
    <source>
        <dbReference type="Proteomes" id="UP001224775"/>
    </source>
</evidence>
<dbReference type="EMBL" id="JATAAI010000014">
    <property type="protein sequence ID" value="KAK1740938.1"/>
    <property type="molecule type" value="Genomic_DNA"/>
</dbReference>
<evidence type="ECO:0000313" key="1">
    <source>
        <dbReference type="EMBL" id="KAK1740938.1"/>
    </source>
</evidence>
<name>A0AAD9DCQ9_9STRA</name>
<dbReference type="Proteomes" id="UP001224775">
    <property type="component" value="Unassembled WGS sequence"/>
</dbReference>
<reference evidence="1" key="1">
    <citation type="submission" date="2023-06" db="EMBL/GenBank/DDBJ databases">
        <title>Survivors Of The Sea: Transcriptome response of Skeletonema marinoi to long-term dormancy.</title>
        <authorList>
            <person name="Pinder M.I.M."/>
            <person name="Kourtchenko O."/>
            <person name="Robertson E.K."/>
            <person name="Larsson T."/>
            <person name="Maumus F."/>
            <person name="Osuna-Cruz C.M."/>
            <person name="Vancaester E."/>
            <person name="Stenow R."/>
            <person name="Vandepoele K."/>
            <person name="Ploug H."/>
            <person name="Bruchert V."/>
            <person name="Godhe A."/>
            <person name="Topel M."/>
        </authorList>
    </citation>
    <scope>NUCLEOTIDE SEQUENCE</scope>
    <source>
        <strain evidence="1">R05AC</strain>
    </source>
</reference>